<dbReference type="Proteomes" id="UP000220210">
    <property type="component" value="Unassembled WGS sequence"/>
</dbReference>
<accession>A0A9X6VVQ5</accession>
<evidence type="ECO:0000313" key="3">
    <source>
        <dbReference type="Proteomes" id="UP000220210"/>
    </source>
</evidence>
<organism evidence="2 3">
    <name type="scientific">Bacillus cereus</name>
    <dbReference type="NCBI Taxonomy" id="1396"/>
    <lineage>
        <taxon>Bacteria</taxon>
        <taxon>Bacillati</taxon>
        <taxon>Bacillota</taxon>
        <taxon>Bacilli</taxon>
        <taxon>Bacillales</taxon>
        <taxon>Bacillaceae</taxon>
        <taxon>Bacillus</taxon>
        <taxon>Bacillus cereus group</taxon>
    </lineage>
</organism>
<dbReference type="EMBL" id="NTSO01000015">
    <property type="protein sequence ID" value="PFF46205.1"/>
    <property type="molecule type" value="Genomic_DNA"/>
</dbReference>
<gene>
    <name evidence="2" type="ORF">CN357_21460</name>
</gene>
<evidence type="ECO:0000313" key="2">
    <source>
        <dbReference type="EMBL" id="PFF46205.1"/>
    </source>
</evidence>
<reference evidence="2 3" key="1">
    <citation type="submission" date="2017-09" db="EMBL/GenBank/DDBJ databases">
        <title>Large-scale bioinformatics analysis of Bacillus genomes uncovers conserved roles of natural products in bacterial physiology.</title>
        <authorList>
            <consortium name="Agbiome Team Llc"/>
            <person name="Bleich R.M."/>
            <person name="Kirk G.J."/>
            <person name="Santa Maria K.C."/>
            <person name="Allen S.E."/>
            <person name="Farag S."/>
            <person name="Shank E.A."/>
            <person name="Bowers A."/>
        </authorList>
    </citation>
    <scope>NUCLEOTIDE SEQUENCE [LARGE SCALE GENOMIC DNA]</scope>
    <source>
        <strain evidence="2 3">AFS020204</strain>
    </source>
</reference>
<sequence length="49" mass="5323">MKKFKIALLGFVSVAVLSIGLNSGTETQKASPVTENATHVIYYSHADVW</sequence>
<name>A0A9X6VVQ5_BACCE</name>
<protein>
    <submittedName>
        <fullName evidence="2">Phr family secreted Rap phosphatase inhibitor</fullName>
    </submittedName>
</protein>
<comment type="caution">
    <text evidence="2">The sequence shown here is derived from an EMBL/GenBank/DDBJ whole genome shotgun (WGS) entry which is preliminary data.</text>
</comment>
<dbReference type="NCBIfam" id="TIGR04429">
    <property type="entry name" value="Phr_nterm"/>
    <property type="match status" value="1"/>
</dbReference>
<feature type="chain" id="PRO_5040961045" evidence="1">
    <location>
        <begin position="24"/>
        <end position="49"/>
    </location>
</feature>
<proteinExistence type="predicted"/>
<dbReference type="InterPro" id="IPR030968">
    <property type="entry name" value="RapG/K_inhib"/>
</dbReference>
<dbReference type="RefSeq" id="WP_098434328.1">
    <property type="nucleotide sequence ID" value="NZ_NTSO01000015.1"/>
</dbReference>
<dbReference type="AlphaFoldDB" id="A0A9X6VVQ5"/>
<feature type="signal peptide" evidence="1">
    <location>
        <begin position="1"/>
        <end position="23"/>
    </location>
</feature>
<keyword evidence="1" id="KW-0732">Signal</keyword>
<evidence type="ECO:0000256" key="1">
    <source>
        <dbReference type="SAM" id="SignalP"/>
    </source>
</evidence>